<gene>
    <name evidence="1" type="ORF">JJL49_07895</name>
</gene>
<evidence type="ECO:0000313" key="2">
    <source>
        <dbReference type="Proteomes" id="UP000633731"/>
    </source>
</evidence>
<name>A0ACC5RKA6_ENTAG</name>
<proteinExistence type="predicted"/>
<comment type="caution">
    <text evidence="1">The sequence shown here is derived from an EMBL/GenBank/DDBJ whole genome shotgun (WGS) entry which is preliminary data.</text>
</comment>
<protein>
    <submittedName>
        <fullName evidence="1">Fimbria/pilus outer membrane usher protein</fullName>
    </submittedName>
</protein>
<accession>A0ACC5RKA6</accession>
<keyword evidence="2" id="KW-1185">Reference proteome</keyword>
<reference evidence="1" key="1">
    <citation type="submission" date="2021-01" db="EMBL/GenBank/DDBJ databases">
        <title>Draft genome of Pantoea agglomerans Eh 335.</title>
        <authorList>
            <person name="Emsley S.A."/>
            <person name="Oline D.K."/>
            <person name="Saw J.H."/>
            <person name="Ushijima B."/>
            <person name="Videau P."/>
            <person name="Koyack M.J."/>
        </authorList>
    </citation>
    <scope>NUCLEOTIDE SEQUENCE</scope>
    <source>
        <strain evidence="1">Eh 335</strain>
    </source>
</reference>
<dbReference type="Proteomes" id="UP000633731">
    <property type="component" value="Unassembled WGS sequence"/>
</dbReference>
<sequence length="804" mass="87142">MPAYLCAQETPERPQPLLKAQNTSTPTVAHASGESVTAKILRARGIDPALLNLLDTPAHFPAGPGLVDISVNGEFRGAFNVVFNQNGGLCFTPELFSQLGLTLPGDEALADTECFDWAQHDPAISIRFEPQNLAASLVVPEQALQSSPVEISGEAGGVGALLNYNYFTSLNRNRGKESRYSYLTLEDGFNISNWMVRSWQQFNLQDGVVSTNMNSLYAERSFEHWQKRFQVGQIGVSNTLFELGEITGIQIIPDEGFQQNDDAQGVVEGIASTPQARVEVRQYGMLIYNTLVPAGPFRLNRIPLKNLNSDLDVSVLETNGQQQHFTVPANRVINVNPSGGQGISLAAGRLRSVRGNGDGAPAILTMNRNWKPFSRLLAQTGLLLSDRYQSVALSLGHRVSQGLQLAAQIAAANDRYHGARSARLLFSADYRLFEALSVSASVSKNTPAFAAISQASLSEANYFQRENTQYTLSANWVTPGMGTFSISHAESSFNQGIASTRYNTLSWGANIKKVMLSVNFSHSKGMNKSNKLLSVNANVPLGRHYSNTYYRSSNNRSQLGSEISGPVNRDVGYSLSTERDLKQHSQSVQGGLNADLHYTTLSVSAGNSGNHSSNYSVSGSGGIGIIGKNMLFSPISVGQTFGMIAMNERLANVAINTPGGTVWTDWRGLALAPQLPAWRPGNLDLNTETLPKKTDVNNGHHTVTLARGSVKRINYTVLTSRRVLLDLTLSDGTALARGSKVMDEQGKLLTIAIDNGLVYLNNSPEKATLLIDLAGSDTRCSFTYRLDEQPEDGGPYQKISGVCI</sequence>
<evidence type="ECO:0000313" key="1">
    <source>
        <dbReference type="EMBL" id="MBK4725144.1"/>
    </source>
</evidence>
<dbReference type="EMBL" id="JAEOXF010000003">
    <property type="protein sequence ID" value="MBK4725144.1"/>
    <property type="molecule type" value="Genomic_DNA"/>
</dbReference>
<organism evidence="1 2">
    <name type="scientific">Enterobacter agglomerans</name>
    <name type="common">Erwinia herbicola</name>
    <name type="synonym">Pantoea agglomerans</name>
    <dbReference type="NCBI Taxonomy" id="549"/>
    <lineage>
        <taxon>Bacteria</taxon>
        <taxon>Pseudomonadati</taxon>
        <taxon>Pseudomonadota</taxon>
        <taxon>Gammaproteobacteria</taxon>
        <taxon>Enterobacterales</taxon>
        <taxon>Erwiniaceae</taxon>
        <taxon>Pantoea</taxon>
        <taxon>Pantoea agglomerans group</taxon>
    </lineage>
</organism>